<evidence type="ECO:0008006" key="3">
    <source>
        <dbReference type="Google" id="ProtNLM"/>
    </source>
</evidence>
<keyword evidence="2" id="KW-1185">Reference proteome</keyword>
<name>A0ABQ0MD84_MYCCL</name>
<gene>
    <name evidence="1" type="ORF">MCHLO_17213</name>
</gene>
<dbReference type="EMBL" id="DF849994">
    <property type="protein sequence ID" value="GAT61163.1"/>
    <property type="molecule type" value="Genomic_DNA"/>
</dbReference>
<dbReference type="Proteomes" id="UP000815677">
    <property type="component" value="Unassembled WGS sequence"/>
</dbReference>
<organism evidence="1 2">
    <name type="scientific">Mycena chlorophos</name>
    <name type="common">Agaric fungus</name>
    <name type="synonym">Agaricus chlorophos</name>
    <dbReference type="NCBI Taxonomy" id="658473"/>
    <lineage>
        <taxon>Eukaryota</taxon>
        <taxon>Fungi</taxon>
        <taxon>Dikarya</taxon>
        <taxon>Basidiomycota</taxon>
        <taxon>Agaricomycotina</taxon>
        <taxon>Agaricomycetes</taxon>
        <taxon>Agaricomycetidae</taxon>
        <taxon>Agaricales</taxon>
        <taxon>Marasmiineae</taxon>
        <taxon>Mycenaceae</taxon>
        <taxon>Mycena</taxon>
    </lineage>
</organism>
<evidence type="ECO:0000313" key="2">
    <source>
        <dbReference type="Proteomes" id="UP000815677"/>
    </source>
</evidence>
<reference evidence="1" key="1">
    <citation type="submission" date="2014-09" db="EMBL/GenBank/DDBJ databases">
        <title>Genome sequence of the luminous mushroom Mycena chlorophos for searching fungal bioluminescence genes.</title>
        <authorList>
            <person name="Tanaka Y."/>
            <person name="Kasuga D."/>
            <person name="Oba Y."/>
            <person name="Hase S."/>
            <person name="Sato K."/>
            <person name="Oba Y."/>
            <person name="Sakakibara Y."/>
        </authorList>
    </citation>
    <scope>NUCLEOTIDE SEQUENCE</scope>
</reference>
<accession>A0ABQ0MD84</accession>
<evidence type="ECO:0000313" key="1">
    <source>
        <dbReference type="EMBL" id="GAT61163.1"/>
    </source>
</evidence>
<protein>
    <recommendedName>
        <fullName evidence="3">Secreted protein</fullName>
    </recommendedName>
</protein>
<proteinExistence type="predicted"/>
<sequence length="117" mass="12781">MASRRSTTLTPVVDVLRARTAPSRTRVIWWSALFTAFWHCTHPPTFFSSLRHDATHPPSACLRNVSDRGSRAPKRDAITIETSVAILGLFCPGPQETCCCGQLASSPMAGQAKQKQA</sequence>